<evidence type="ECO:0000256" key="2">
    <source>
        <dbReference type="ARBA" id="ARBA00023125"/>
    </source>
</evidence>
<gene>
    <name evidence="5" type="ORF">SAMN05192548_101110</name>
</gene>
<sequence length="304" mass="34239">MLDDTQTSAATAARPKDSLGCLSSHLYRDLELDTGEFRFHRKCTRDNKASAVAMHGSERGFLIGVSLKTGHRRRIFSGHRWTSHDFEQDSIYIRDFADDYKADLQSGFDFVLIELSRAFMANACYERSGASVPRLAPLAGHKDPVLGHLAQVLALTLDRQSEASPLFAEQLGVTIGTHLLDRYGNAPPQSEKKSRRLSSLQEARAKDMLLAKSQGNVSIEEIASACNLSRSYFIRAFRETTHRTPHQWLLERRIDRARDLLKHSDYSLSEIAIACGFSDQSHFTRIFSQWVGVPPGAWRRQACN</sequence>
<dbReference type="SUPFAM" id="SSF46689">
    <property type="entry name" value="Homeodomain-like"/>
    <property type="match status" value="2"/>
</dbReference>
<accession>A0A1M6NSU1</accession>
<evidence type="ECO:0000256" key="1">
    <source>
        <dbReference type="ARBA" id="ARBA00023015"/>
    </source>
</evidence>
<dbReference type="SMART" id="SM00342">
    <property type="entry name" value="HTH_ARAC"/>
    <property type="match status" value="1"/>
</dbReference>
<dbReference type="Proteomes" id="UP000184395">
    <property type="component" value="Unassembled WGS sequence"/>
</dbReference>
<feature type="domain" description="HTH araC/xylS-type" evidence="4">
    <location>
        <begin position="203"/>
        <end position="301"/>
    </location>
</feature>
<dbReference type="InterPro" id="IPR018060">
    <property type="entry name" value="HTH_AraC"/>
</dbReference>
<dbReference type="InterPro" id="IPR009057">
    <property type="entry name" value="Homeodomain-like_sf"/>
</dbReference>
<keyword evidence="1" id="KW-0805">Transcription regulation</keyword>
<dbReference type="PANTHER" id="PTHR46796">
    <property type="entry name" value="HTH-TYPE TRANSCRIPTIONAL ACTIVATOR RHAS-RELATED"/>
    <property type="match status" value="1"/>
</dbReference>
<dbReference type="InterPro" id="IPR018062">
    <property type="entry name" value="HTH_AraC-typ_CS"/>
</dbReference>
<reference evidence="5 6" key="1">
    <citation type="submission" date="2016-11" db="EMBL/GenBank/DDBJ databases">
        <authorList>
            <person name="Jaros S."/>
            <person name="Januszkiewicz K."/>
            <person name="Wedrychowicz H."/>
        </authorList>
    </citation>
    <scope>NUCLEOTIDE SEQUENCE [LARGE SCALE GENOMIC DNA]</scope>
    <source>
        <strain evidence="5 6">LMG 20594</strain>
    </source>
</reference>
<name>A0A1M6NSU1_9BURK</name>
<dbReference type="Gene3D" id="1.10.10.60">
    <property type="entry name" value="Homeodomain-like"/>
    <property type="match status" value="2"/>
</dbReference>
<dbReference type="InterPro" id="IPR020449">
    <property type="entry name" value="Tscrpt_reg_AraC-type_HTH"/>
</dbReference>
<dbReference type="STRING" id="169427.SAMN05192548_101110"/>
<dbReference type="OrthoDB" id="9809338at2"/>
<proteinExistence type="predicted"/>
<dbReference type="PROSITE" id="PS01124">
    <property type="entry name" value="HTH_ARAC_FAMILY_2"/>
    <property type="match status" value="1"/>
</dbReference>
<organism evidence="5 6">
    <name type="scientific">Paraburkholderia terricola</name>
    <dbReference type="NCBI Taxonomy" id="169427"/>
    <lineage>
        <taxon>Bacteria</taxon>
        <taxon>Pseudomonadati</taxon>
        <taxon>Pseudomonadota</taxon>
        <taxon>Betaproteobacteria</taxon>
        <taxon>Burkholderiales</taxon>
        <taxon>Burkholderiaceae</taxon>
        <taxon>Paraburkholderia</taxon>
    </lineage>
</organism>
<dbReference type="GO" id="GO:0003700">
    <property type="term" value="F:DNA-binding transcription factor activity"/>
    <property type="evidence" value="ECO:0007669"/>
    <property type="project" value="InterPro"/>
</dbReference>
<evidence type="ECO:0000256" key="3">
    <source>
        <dbReference type="ARBA" id="ARBA00023163"/>
    </source>
</evidence>
<protein>
    <submittedName>
        <fullName evidence="5">Transcriptional regulator, AraC family</fullName>
    </submittedName>
</protein>
<evidence type="ECO:0000313" key="5">
    <source>
        <dbReference type="EMBL" id="SHJ98756.1"/>
    </source>
</evidence>
<dbReference type="AlphaFoldDB" id="A0A1M6NSU1"/>
<dbReference type="RefSeq" id="WP_073428840.1">
    <property type="nucleotide sequence ID" value="NZ_CADFGY010000004.1"/>
</dbReference>
<evidence type="ECO:0000313" key="6">
    <source>
        <dbReference type="Proteomes" id="UP000184395"/>
    </source>
</evidence>
<keyword evidence="2" id="KW-0238">DNA-binding</keyword>
<dbReference type="PANTHER" id="PTHR46796:SF14">
    <property type="entry name" value="TRANSCRIPTIONAL REGULATORY PROTEIN"/>
    <property type="match status" value="1"/>
</dbReference>
<dbReference type="PROSITE" id="PS00041">
    <property type="entry name" value="HTH_ARAC_FAMILY_1"/>
    <property type="match status" value="1"/>
</dbReference>
<dbReference type="Pfam" id="PF12833">
    <property type="entry name" value="HTH_18"/>
    <property type="match status" value="1"/>
</dbReference>
<dbReference type="PRINTS" id="PR00032">
    <property type="entry name" value="HTHARAC"/>
</dbReference>
<dbReference type="InterPro" id="IPR050204">
    <property type="entry name" value="AraC_XylS_family_regulators"/>
</dbReference>
<evidence type="ECO:0000259" key="4">
    <source>
        <dbReference type="PROSITE" id="PS01124"/>
    </source>
</evidence>
<dbReference type="GO" id="GO:0043565">
    <property type="term" value="F:sequence-specific DNA binding"/>
    <property type="evidence" value="ECO:0007669"/>
    <property type="project" value="InterPro"/>
</dbReference>
<keyword evidence="3" id="KW-0804">Transcription</keyword>
<dbReference type="EMBL" id="FRAB01000011">
    <property type="protein sequence ID" value="SHJ98756.1"/>
    <property type="molecule type" value="Genomic_DNA"/>
</dbReference>